<evidence type="ECO:0000256" key="8">
    <source>
        <dbReference type="ARBA" id="ARBA00023065"/>
    </source>
</evidence>
<dbReference type="PROSITE" id="PS50088">
    <property type="entry name" value="ANK_REPEAT"/>
    <property type="match status" value="2"/>
</dbReference>
<evidence type="ECO:0000256" key="4">
    <source>
        <dbReference type="ARBA" id="ARBA00022692"/>
    </source>
</evidence>
<dbReference type="GO" id="GO:0034703">
    <property type="term" value="C:cation channel complex"/>
    <property type="evidence" value="ECO:0007669"/>
    <property type="project" value="UniProtKB-ARBA"/>
</dbReference>
<feature type="repeat" description="ANK" evidence="12">
    <location>
        <begin position="56"/>
        <end position="94"/>
    </location>
</feature>
<feature type="domain" description="Ion transport" evidence="15">
    <location>
        <begin position="285"/>
        <end position="533"/>
    </location>
</feature>
<dbReference type="SUPFAM" id="SSF48403">
    <property type="entry name" value="Ankyrin repeat"/>
    <property type="match status" value="1"/>
</dbReference>
<dbReference type="InterPro" id="IPR005821">
    <property type="entry name" value="Ion_trans_dom"/>
</dbReference>
<keyword evidence="17" id="KW-1185">Reference proteome</keyword>
<keyword evidence="7 12" id="KW-0040">ANK repeat</keyword>
<feature type="transmembrane region" description="Helical" evidence="14">
    <location>
        <begin position="394"/>
        <end position="414"/>
    </location>
</feature>
<keyword evidence="6 14" id="KW-1133">Transmembrane helix</keyword>
<comment type="caution">
    <text evidence="16">The sequence shown here is derived from an EMBL/GenBank/DDBJ whole genome shotgun (WGS) entry which is preliminary data.</text>
</comment>
<sequence length="613" mass="70391">MKTSQECQSSEFVRQERTKMPNTSTHVSEHRVHLENSDSLNYYLDNGGDITERDEKGNTLLHVTIFYNKDDESKNGPLIEILLRRGADVNAKNMFCETPLYLAIWHSNDVALSLLLAAGAELVFKSENALHLAAEVGYVRNVELLLASPRCDKELINALDYDGYTPAYRAALTGHKFSLKNLALAGADLSFKGRDHTIMEVIFDEITRPEDWIVDLLDEGVTCEVGAQKHSYVVDLSILAPCTNERQLEILVDIIGAANLQEENVVLQHPLIEFLLILKWSKLCYFYYYVLVTYTVFALSLSFYGFSINKLLGGCKVCDVDEFYYRIEFYRWIATLSGFLIFCHVGLQCIMNPRKFLKFDNLLTMISLIAAIVVVVLGEYFGRLKDADAKGPDWMLQVLSFLLLFTWIELMSLLGRLPALGYYAIMFMSVLKNVLKVLSIFICLLLGFALSFSIQFHHSPEFSNPWKALVKTTVMMAGEFEYTDLFKSHSWENEYSLIIARFLFLLFIVLNSIVLMNLMIALAASDIQTLQVESHARKMKKQAYFLYHMEKVLLCKLLTSDYIPRLLARFLKSRSKIKTRYQINRSMRHSRNLPNRLIEHIKRIGKENKKVVH</sequence>
<dbReference type="InterPro" id="IPR002110">
    <property type="entry name" value="Ankyrin_rpt"/>
</dbReference>
<evidence type="ECO:0000313" key="16">
    <source>
        <dbReference type="EMBL" id="KAK9870822.1"/>
    </source>
</evidence>
<dbReference type="InterPro" id="IPR036770">
    <property type="entry name" value="Ankyrin_rpt-contain_sf"/>
</dbReference>
<evidence type="ECO:0000256" key="3">
    <source>
        <dbReference type="ARBA" id="ARBA00022606"/>
    </source>
</evidence>
<feature type="transmembrane region" description="Helical" evidence="14">
    <location>
        <begin position="498"/>
        <end position="524"/>
    </location>
</feature>
<evidence type="ECO:0000256" key="13">
    <source>
        <dbReference type="SAM" id="MobiDB-lite"/>
    </source>
</evidence>
<reference evidence="16 17" key="1">
    <citation type="submission" date="2023-03" db="EMBL/GenBank/DDBJ databases">
        <title>Genome insight into feeding habits of ladybird beetles.</title>
        <authorList>
            <person name="Li H.-S."/>
            <person name="Huang Y.-H."/>
            <person name="Pang H."/>
        </authorList>
    </citation>
    <scope>NUCLEOTIDE SEQUENCE [LARGE SCALE GENOMIC DNA]</scope>
    <source>
        <strain evidence="16">SYSU_2023b</strain>
        <tissue evidence="16">Whole body</tissue>
    </source>
</reference>
<feature type="transmembrane region" description="Helical" evidence="14">
    <location>
        <begin position="434"/>
        <end position="456"/>
    </location>
</feature>
<evidence type="ECO:0000256" key="9">
    <source>
        <dbReference type="ARBA" id="ARBA00023136"/>
    </source>
</evidence>
<keyword evidence="4 14" id="KW-0812">Transmembrane</keyword>
<comment type="subcellular location">
    <subcellularLocation>
        <location evidence="1">Membrane</location>
        <topology evidence="1">Multi-pass membrane protein</topology>
    </subcellularLocation>
</comment>
<name>A0AAW1TJ04_9CUCU</name>
<dbReference type="PANTHER" id="PTHR47143:SF1">
    <property type="entry name" value="ION_TRANS DOMAIN-CONTAINING PROTEIN"/>
    <property type="match status" value="1"/>
</dbReference>
<feature type="transmembrane region" description="Helical" evidence="14">
    <location>
        <begin position="286"/>
        <end position="306"/>
    </location>
</feature>
<keyword evidence="3" id="KW-0716">Sensory transduction</keyword>
<evidence type="ECO:0000256" key="14">
    <source>
        <dbReference type="SAM" id="Phobius"/>
    </source>
</evidence>
<keyword evidence="9 14" id="KW-0472">Membrane</keyword>
<organism evidence="16 17">
    <name type="scientific">Henosepilachna vigintioctopunctata</name>
    <dbReference type="NCBI Taxonomy" id="420089"/>
    <lineage>
        <taxon>Eukaryota</taxon>
        <taxon>Metazoa</taxon>
        <taxon>Ecdysozoa</taxon>
        <taxon>Arthropoda</taxon>
        <taxon>Hexapoda</taxon>
        <taxon>Insecta</taxon>
        <taxon>Pterygota</taxon>
        <taxon>Neoptera</taxon>
        <taxon>Endopterygota</taxon>
        <taxon>Coleoptera</taxon>
        <taxon>Polyphaga</taxon>
        <taxon>Cucujiformia</taxon>
        <taxon>Coccinelloidea</taxon>
        <taxon>Coccinellidae</taxon>
        <taxon>Epilachninae</taxon>
        <taxon>Epilachnini</taxon>
        <taxon>Henosepilachna</taxon>
    </lineage>
</organism>
<accession>A0AAW1TJ04</accession>
<feature type="transmembrane region" description="Helical" evidence="14">
    <location>
        <begin position="329"/>
        <end position="350"/>
    </location>
</feature>
<keyword evidence="8" id="KW-0406">Ion transport</keyword>
<evidence type="ECO:0000256" key="11">
    <source>
        <dbReference type="ARBA" id="ARBA00023303"/>
    </source>
</evidence>
<keyword evidence="11" id="KW-0407">Ion channel</keyword>
<evidence type="ECO:0000256" key="10">
    <source>
        <dbReference type="ARBA" id="ARBA00023180"/>
    </source>
</evidence>
<evidence type="ECO:0000256" key="6">
    <source>
        <dbReference type="ARBA" id="ARBA00022989"/>
    </source>
</evidence>
<dbReference type="Pfam" id="PF00520">
    <property type="entry name" value="Ion_trans"/>
    <property type="match status" value="1"/>
</dbReference>
<proteinExistence type="predicted"/>
<dbReference type="PROSITE" id="PS50297">
    <property type="entry name" value="ANK_REP_REGION"/>
    <property type="match status" value="1"/>
</dbReference>
<evidence type="ECO:0000256" key="1">
    <source>
        <dbReference type="ARBA" id="ARBA00004141"/>
    </source>
</evidence>
<dbReference type="PANTHER" id="PTHR47143">
    <property type="entry name" value="TRANSIENT RECEPTOR POTENTIAL CATION CHANNEL PROTEIN PAINLESS"/>
    <property type="match status" value="1"/>
</dbReference>
<keyword evidence="2" id="KW-0813">Transport</keyword>
<evidence type="ECO:0000313" key="17">
    <source>
        <dbReference type="Proteomes" id="UP001431783"/>
    </source>
</evidence>
<feature type="compositionally biased region" description="Polar residues" evidence="13">
    <location>
        <begin position="1"/>
        <end position="12"/>
    </location>
</feature>
<dbReference type="EMBL" id="JARQZJ010000004">
    <property type="protein sequence ID" value="KAK9870822.1"/>
    <property type="molecule type" value="Genomic_DNA"/>
</dbReference>
<gene>
    <name evidence="16" type="ORF">WA026_009784</name>
</gene>
<feature type="region of interest" description="Disordered" evidence="13">
    <location>
        <begin position="1"/>
        <end position="31"/>
    </location>
</feature>
<evidence type="ECO:0000256" key="2">
    <source>
        <dbReference type="ARBA" id="ARBA00022448"/>
    </source>
</evidence>
<keyword evidence="5" id="KW-0677">Repeat</keyword>
<dbReference type="SMART" id="SM00248">
    <property type="entry name" value="ANK"/>
    <property type="match status" value="4"/>
</dbReference>
<keyword evidence="10" id="KW-0325">Glycoprotein</keyword>
<feature type="transmembrane region" description="Helical" evidence="14">
    <location>
        <begin position="362"/>
        <end position="382"/>
    </location>
</feature>
<protein>
    <recommendedName>
        <fullName evidence="15">Ion transport domain-containing protein</fullName>
    </recommendedName>
</protein>
<evidence type="ECO:0000256" key="12">
    <source>
        <dbReference type="PROSITE-ProRule" id="PRU00023"/>
    </source>
</evidence>
<dbReference type="GO" id="GO:0005216">
    <property type="term" value="F:monoatomic ion channel activity"/>
    <property type="evidence" value="ECO:0007669"/>
    <property type="project" value="InterPro"/>
</dbReference>
<evidence type="ECO:0000259" key="15">
    <source>
        <dbReference type="Pfam" id="PF00520"/>
    </source>
</evidence>
<dbReference type="Gene3D" id="1.10.287.70">
    <property type="match status" value="1"/>
</dbReference>
<dbReference type="AlphaFoldDB" id="A0AAW1TJ04"/>
<dbReference type="Pfam" id="PF00023">
    <property type="entry name" value="Ank"/>
    <property type="match status" value="1"/>
</dbReference>
<evidence type="ECO:0000256" key="5">
    <source>
        <dbReference type="ARBA" id="ARBA00022737"/>
    </source>
</evidence>
<feature type="repeat" description="ANK" evidence="12">
    <location>
        <begin position="162"/>
        <end position="194"/>
    </location>
</feature>
<evidence type="ECO:0000256" key="7">
    <source>
        <dbReference type="ARBA" id="ARBA00023043"/>
    </source>
</evidence>
<dbReference type="Proteomes" id="UP001431783">
    <property type="component" value="Unassembled WGS sequence"/>
</dbReference>
<dbReference type="InterPro" id="IPR052076">
    <property type="entry name" value="TRP_cation_channel"/>
</dbReference>
<dbReference type="Gene3D" id="1.25.40.20">
    <property type="entry name" value="Ankyrin repeat-containing domain"/>
    <property type="match status" value="2"/>
</dbReference>